<keyword evidence="3" id="KW-1185">Reference proteome</keyword>
<protein>
    <submittedName>
        <fullName evidence="2">Uncharacterized protein</fullName>
    </submittedName>
</protein>
<evidence type="ECO:0000256" key="1">
    <source>
        <dbReference type="SAM" id="MobiDB-lite"/>
    </source>
</evidence>
<reference evidence="2 3" key="1">
    <citation type="submission" date="2019-09" db="EMBL/GenBank/DDBJ databases">
        <title>A chromosome-level genome assembly of the Chinese tupelo Nyssa sinensis.</title>
        <authorList>
            <person name="Yang X."/>
            <person name="Kang M."/>
            <person name="Yang Y."/>
            <person name="Xiong H."/>
            <person name="Wang M."/>
            <person name="Zhang Z."/>
            <person name="Wang Z."/>
            <person name="Wu H."/>
            <person name="Ma T."/>
            <person name="Liu J."/>
            <person name="Xi Z."/>
        </authorList>
    </citation>
    <scope>NUCLEOTIDE SEQUENCE [LARGE SCALE GENOMIC DNA]</scope>
    <source>
        <strain evidence="2">J267</strain>
        <tissue evidence="2">Leaf</tissue>
    </source>
</reference>
<feature type="compositionally biased region" description="Polar residues" evidence="1">
    <location>
        <begin position="17"/>
        <end position="30"/>
    </location>
</feature>
<evidence type="ECO:0000313" key="3">
    <source>
        <dbReference type="Proteomes" id="UP000325577"/>
    </source>
</evidence>
<feature type="region of interest" description="Disordered" evidence="1">
    <location>
        <begin position="1"/>
        <end position="82"/>
    </location>
</feature>
<evidence type="ECO:0000313" key="2">
    <source>
        <dbReference type="EMBL" id="KAA8541050.1"/>
    </source>
</evidence>
<dbReference type="Proteomes" id="UP000325577">
    <property type="component" value="Linkage Group LG13"/>
</dbReference>
<feature type="compositionally biased region" description="Basic and acidic residues" evidence="1">
    <location>
        <begin position="63"/>
        <end position="82"/>
    </location>
</feature>
<proteinExistence type="predicted"/>
<sequence length="221" mass="25251">MLKRAELGWDTGLGRRATNQYNGPRNNLGNRSGEADDEADESGKAKAQQSRRDWQKGGQNRRWNGEKKEKVRWGDGSCESDKTEESFVSGTVVGDSATVESDNRVMEEEGMNCSNSQRRGYDACNDDNWVLRSAGYKEDLLEDVRSYIPETEEMKIPRAEEVARGMAAVRNQEEEGLPYKCCLQTLKWVGVTSEMTWGLVTSWWNMWAARRRCHCIVTHWL</sequence>
<dbReference type="EMBL" id="CM018036">
    <property type="protein sequence ID" value="KAA8541050.1"/>
    <property type="molecule type" value="Genomic_DNA"/>
</dbReference>
<dbReference type="AlphaFoldDB" id="A0A5J5BFK3"/>
<name>A0A5J5BFK3_9ASTE</name>
<gene>
    <name evidence="2" type="ORF">F0562_025013</name>
</gene>
<accession>A0A5J5BFK3</accession>
<organism evidence="2 3">
    <name type="scientific">Nyssa sinensis</name>
    <dbReference type="NCBI Taxonomy" id="561372"/>
    <lineage>
        <taxon>Eukaryota</taxon>
        <taxon>Viridiplantae</taxon>
        <taxon>Streptophyta</taxon>
        <taxon>Embryophyta</taxon>
        <taxon>Tracheophyta</taxon>
        <taxon>Spermatophyta</taxon>
        <taxon>Magnoliopsida</taxon>
        <taxon>eudicotyledons</taxon>
        <taxon>Gunneridae</taxon>
        <taxon>Pentapetalae</taxon>
        <taxon>asterids</taxon>
        <taxon>Cornales</taxon>
        <taxon>Nyssaceae</taxon>
        <taxon>Nyssa</taxon>
    </lineage>
</organism>